<evidence type="ECO:0000256" key="5">
    <source>
        <dbReference type="ARBA" id="ARBA00022638"/>
    </source>
</evidence>
<evidence type="ECO:0000256" key="7">
    <source>
        <dbReference type="ARBA" id="ARBA00023157"/>
    </source>
</evidence>
<keyword evidence="7" id="KW-1015">Disulfide bond</keyword>
<sequence length="240" mass="27922">MRFALLILLVTSLVLCDYCESKQFTRCGLAKTLSQIKGMKKTFLGTCEVMWSARVFVFICIVLNVASAKKFETRCKLVRELLKIGMPNDMFLGQWVCLIEKVSKRETTALTVKSNGKKAYGLYQIPSEWCKEGKRGGRCNIKCEALLDDDIRDDTACALKIMEEHGFQYWSLWTTRCKNDNFITNEIYKCPDLNRLSPERSLFQYRGPALRRRRSINRTIRKSRLRRSRRTNSVKLFVDV</sequence>
<protein>
    <recommendedName>
        <fullName evidence="3">Lysozyme</fullName>
        <ecNumber evidence="2">3.2.1.17</ecNumber>
    </recommendedName>
    <alternativeName>
        <fullName evidence="9">1,4-beta-N-acetylmuramidase</fullName>
    </alternativeName>
</protein>
<comment type="catalytic activity">
    <reaction evidence="1">
        <text>Hydrolysis of (1-&gt;4)-beta-linkages between N-acetylmuramic acid and N-acetyl-D-glucosamine residues in a peptidoglycan and between N-acetyl-D-glucosamine residues in chitodextrins.</text>
        <dbReference type="EC" id="3.2.1.17"/>
    </reaction>
</comment>
<dbReference type="InterPro" id="IPR001916">
    <property type="entry name" value="Glyco_hydro_22"/>
</dbReference>
<feature type="chain" id="PRO_5032582269" description="Lysozyme" evidence="11">
    <location>
        <begin position="17"/>
        <end position="240"/>
    </location>
</feature>
<dbReference type="PROSITE" id="PS00128">
    <property type="entry name" value="GLYCOSYL_HYDROL_F22_1"/>
    <property type="match status" value="1"/>
</dbReference>
<dbReference type="Proteomes" id="UP000648187">
    <property type="component" value="Unassembled WGS sequence"/>
</dbReference>
<accession>A0A835GQS6</accession>
<comment type="similarity">
    <text evidence="10">Belongs to the glycosyl hydrolase 22 family.</text>
</comment>
<dbReference type="PANTHER" id="PTHR11407">
    <property type="entry name" value="LYSOZYME C"/>
    <property type="match status" value="1"/>
</dbReference>
<dbReference type="Pfam" id="PF00062">
    <property type="entry name" value="Lys"/>
    <property type="match status" value="1"/>
</dbReference>
<dbReference type="PANTHER" id="PTHR11407:SF63">
    <property type="entry name" value="LYSOZYME C"/>
    <property type="match status" value="1"/>
</dbReference>
<comment type="caution">
    <text evidence="13">The sequence shown here is derived from an EMBL/GenBank/DDBJ whole genome shotgun (WGS) entry which is preliminary data.</text>
</comment>
<keyword evidence="8" id="KW-0326">Glycosidase</keyword>
<evidence type="ECO:0000256" key="6">
    <source>
        <dbReference type="ARBA" id="ARBA00022801"/>
    </source>
</evidence>
<dbReference type="EMBL" id="JACKWZ010000007">
    <property type="protein sequence ID" value="KAF9423711.1"/>
    <property type="molecule type" value="Genomic_DNA"/>
</dbReference>
<reference evidence="13" key="1">
    <citation type="submission" date="2020-08" db="EMBL/GenBank/DDBJ databases">
        <title>Spodoptera exigua strain:BAW_Kor-Di-RS1 Genome sequencing and assembly.</title>
        <authorList>
            <person name="Kim J."/>
            <person name="Nam H.Y."/>
            <person name="Kwon M."/>
            <person name="Choi J.H."/>
            <person name="Cho S.R."/>
            <person name="Kim G.-H."/>
        </authorList>
    </citation>
    <scope>NUCLEOTIDE SEQUENCE</scope>
    <source>
        <strain evidence="13">BAW_Kor-Di-RS1</strain>
        <tissue evidence="13">Whole-body</tissue>
    </source>
</reference>
<dbReference type="GO" id="GO:0003796">
    <property type="term" value="F:lysozyme activity"/>
    <property type="evidence" value="ECO:0007669"/>
    <property type="project" value="UniProtKB-EC"/>
</dbReference>
<dbReference type="SMART" id="SM00263">
    <property type="entry name" value="LYZ1"/>
    <property type="match status" value="1"/>
</dbReference>
<dbReference type="GO" id="GO:0042742">
    <property type="term" value="P:defense response to bacterium"/>
    <property type="evidence" value="ECO:0007669"/>
    <property type="project" value="UniProtKB-KW"/>
</dbReference>
<evidence type="ECO:0000256" key="1">
    <source>
        <dbReference type="ARBA" id="ARBA00000632"/>
    </source>
</evidence>
<dbReference type="PROSITE" id="PS51348">
    <property type="entry name" value="GLYCOSYL_HYDROL_F22_2"/>
    <property type="match status" value="1"/>
</dbReference>
<name>A0A835GQS6_SPOEX</name>
<dbReference type="EC" id="3.2.1.17" evidence="2"/>
<dbReference type="SUPFAM" id="SSF53955">
    <property type="entry name" value="Lysozyme-like"/>
    <property type="match status" value="1"/>
</dbReference>
<dbReference type="InterPro" id="IPR019799">
    <property type="entry name" value="Glyco_hydro_22_CS"/>
</dbReference>
<keyword evidence="4" id="KW-0929">Antimicrobial</keyword>
<dbReference type="Gene3D" id="1.10.530.10">
    <property type="match status" value="1"/>
</dbReference>
<gene>
    <name evidence="13" type="ORF">HW555_001037</name>
</gene>
<feature type="signal peptide" evidence="11">
    <location>
        <begin position="1"/>
        <end position="16"/>
    </location>
</feature>
<proteinExistence type="inferred from homology"/>
<organism evidence="13 14">
    <name type="scientific">Spodoptera exigua</name>
    <name type="common">Beet armyworm</name>
    <name type="synonym">Noctua fulgens</name>
    <dbReference type="NCBI Taxonomy" id="7107"/>
    <lineage>
        <taxon>Eukaryota</taxon>
        <taxon>Metazoa</taxon>
        <taxon>Ecdysozoa</taxon>
        <taxon>Arthropoda</taxon>
        <taxon>Hexapoda</taxon>
        <taxon>Insecta</taxon>
        <taxon>Pterygota</taxon>
        <taxon>Neoptera</taxon>
        <taxon>Endopterygota</taxon>
        <taxon>Lepidoptera</taxon>
        <taxon>Glossata</taxon>
        <taxon>Ditrysia</taxon>
        <taxon>Noctuoidea</taxon>
        <taxon>Noctuidae</taxon>
        <taxon>Amphipyrinae</taxon>
        <taxon>Spodoptera</taxon>
    </lineage>
</organism>
<dbReference type="GO" id="GO:0031640">
    <property type="term" value="P:killing of cells of another organism"/>
    <property type="evidence" value="ECO:0007669"/>
    <property type="project" value="UniProtKB-KW"/>
</dbReference>
<keyword evidence="11" id="KW-0732">Signal</keyword>
<dbReference type="InterPro" id="IPR023346">
    <property type="entry name" value="Lysozyme-like_dom_sf"/>
</dbReference>
<keyword evidence="6" id="KW-0378">Hydrolase</keyword>
<keyword evidence="14" id="KW-1185">Reference proteome</keyword>
<evidence type="ECO:0000256" key="8">
    <source>
        <dbReference type="ARBA" id="ARBA00023295"/>
    </source>
</evidence>
<evidence type="ECO:0000256" key="2">
    <source>
        <dbReference type="ARBA" id="ARBA00012732"/>
    </source>
</evidence>
<dbReference type="AlphaFoldDB" id="A0A835GQS6"/>
<dbReference type="PRINTS" id="PR00135">
    <property type="entry name" value="LYZLACT"/>
</dbReference>
<feature type="domain" description="Glycosyl hydrolases family 22 (GH22)" evidence="12">
    <location>
        <begin position="139"/>
        <end position="157"/>
    </location>
</feature>
<evidence type="ECO:0000256" key="11">
    <source>
        <dbReference type="SAM" id="SignalP"/>
    </source>
</evidence>
<evidence type="ECO:0000256" key="3">
    <source>
        <dbReference type="ARBA" id="ARBA00020438"/>
    </source>
</evidence>
<dbReference type="CDD" id="cd16899">
    <property type="entry name" value="LYZ_C_invert"/>
    <property type="match status" value="1"/>
</dbReference>
<evidence type="ECO:0000256" key="10">
    <source>
        <dbReference type="RuleBase" id="RU004440"/>
    </source>
</evidence>
<evidence type="ECO:0000313" key="14">
    <source>
        <dbReference type="Proteomes" id="UP000648187"/>
    </source>
</evidence>
<keyword evidence="5" id="KW-0081">Bacteriolytic enzyme</keyword>
<evidence type="ECO:0000259" key="12">
    <source>
        <dbReference type="PROSITE" id="PS00128"/>
    </source>
</evidence>
<evidence type="ECO:0000256" key="4">
    <source>
        <dbReference type="ARBA" id="ARBA00022529"/>
    </source>
</evidence>
<evidence type="ECO:0000256" key="9">
    <source>
        <dbReference type="ARBA" id="ARBA00031262"/>
    </source>
</evidence>
<evidence type="ECO:0000313" key="13">
    <source>
        <dbReference type="EMBL" id="KAF9423711.1"/>
    </source>
</evidence>